<feature type="region of interest" description="Disordered" evidence="1">
    <location>
        <begin position="129"/>
        <end position="162"/>
    </location>
</feature>
<dbReference type="SUPFAM" id="SSF57959">
    <property type="entry name" value="Leucine zipper domain"/>
    <property type="match status" value="1"/>
</dbReference>
<evidence type="ECO:0000313" key="4">
    <source>
        <dbReference type="Proteomes" id="UP001165160"/>
    </source>
</evidence>
<protein>
    <recommendedName>
        <fullName evidence="2">BZIP domain-containing protein</fullName>
    </recommendedName>
</protein>
<evidence type="ECO:0000259" key="2">
    <source>
        <dbReference type="PROSITE" id="PS50217"/>
    </source>
</evidence>
<dbReference type="EMBL" id="BRXX01000147">
    <property type="protein sequence ID" value="GMH93968.1"/>
    <property type="molecule type" value="Genomic_DNA"/>
</dbReference>
<comment type="caution">
    <text evidence="3">The sequence shown here is derived from an EMBL/GenBank/DDBJ whole genome shotgun (WGS) entry which is preliminary data.</text>
</comment>
<dbReference type="InterPro" id="IPR004827">
    <property type="entry name" value="bZIP"/>
</dbReference>
<reference evidence="4" key="1">
    <citation type="journal article" date="2023" name="Commun. Biol.">
        <title>Genome analysis of Parmales, the sister group of diatoms, reveals the evolutionary specialization of diatoms from phago-mixotrophs to photoautotrophs.</title>
        <authorList>
            <person name="Ban H."/>
            <person name="Sato S."/>
            <person name="Yoshikawa S."/>
            <person name="Yamada K."/>
            <person name="Nakamura Y."/>
            <person name="Ichinomiya M."/>
            <person name="Sato N."/>
            <person name="Blanc-Mathieu R."/>
            <person name="Endo H."/>
            <person name="Kuwata A."/>
            <person name="Ogata H."/>
        </authorList>
    </citation>
    <scope>NUCLEOTIDE SEQUENCE [LARGE SCALE GENOMIC DNA]</scope>
    <source>
        <strain evidence="4">NIES 3699</strain>
    </source>
</reference>
<dbReference type="CDD" id="cd14809">
    <property type="entry name" value="bZIP_AUREO-like"/>
    <property type="match status" value="1"/>
</dbReference>
<proteinExistence type="predicted"/>
<dbReference type="Proteomes" id="UP001165160">
    <property type="component" value="Unassembled WGS sequence"/>
</dbReference>
<feature type="domain" description="BZIP" evidence="2">
    <location>
        <begin position="71"/>
        <end position="118"/>
    </location>
</feature>
<dbReference type="GO" id="GO:0003700">
    <property type="term" value="F:DNA-binding transcription factor activity"/>
    <property type="evidence" value="ECO:0007669"/>
    <property type="project" value="InterPro"/>
</dbReference>
<organism evidence="3 4">
    <name type="scientific">Triparma verrucosa</name>
    <dbReference type="NCBI Taxonomy" id="1606542"/>
    <lineage>
        <taxon>Eukaryota</taxon>
        <taxon>Sar</taxon>
        <taxon>Stramenopiles</taxon>
        <taxon>Ochrophyta</taxon>
        <taxon>Bolidophyceae</taxon>
        <taxon>Parmales</taxon>
        <taxon>Triparmaceae</taxon>
        <taxon>Triparma</taxon>
    </lineage>
</organism>
<dbReference type="PROSITE" id="PS50217">
    <property type="entry name" value="BZIP"/>
    <property type="match status" value="1"/>
</dbReference>
<sequence>MTEEEGGNEGWLLKIYFKLGLVASCKLRLVATSVTLYANYETMAEIEQQQFYEQGFPNDVDMDLGYDLEDESNKESWKQMNREHARRTRIRKKEHLKKIQRTLKQIATENNLLRKSIEDCSTASILVNLSSQSSSPSSPSSPSPPSPPSPPAASPPSTAPIISPKCLSNLTADYGARKMKFEDVIDSMRDVASSTIAAEGLTSALRALASSLNQERRSPVQKRKRSNKEFLEAYRKARNRRHAKITRDRKKLFVTSIEEAIRVFQVVNNGLREYVKKDDGMSEYLKELKVESKAEKKGEKGKKEVNGETEERIIKAIVNDMNKGSERVSLAPCA</sequence>
<dbReference type="Gene3D" id="1.20.5.170">
    <property type="match status" value="1"/>
</dbReference>
<evidence type="ECO:0000256" key="1">
    <source>
        <dbReference type="SAM" id="MobiDB-lite"/>
    </source>
</evidence>
<evidence type="ECO:0000313" key="3">
    <source>
        <dbReference type="EMBL" id="GMH93968.1"/>
    </source>
</evidence>
<accession>A0A9W7BWE9</accession>
<dbReference type="AlphaFoldDB" id="A0A9W7BWE9"/>
<keyword evidence="4" id="KW-1185">Reference proteome</keyword>
<name>A0A9W7BWE9_9STRA</name>
<dbReference type="InterPro" id="IPR046347">
    <property type="entry name" value="bZIP_sf"/>
</dbReference>
<feature type="compositionally biased region" description="Pro residues" evidence="1">
    <location>
        <begin position="139"/>
        <end position="158"/>
    </location>
</feature>
<gene>
    <name evidence="3" type="ORF">TrVE_jg7580</name>
</gene>